<proteinExistence type="predicted"/>
<comment type="caution">
    <text evidence="5">The sequence shown here is derived from an EMBL/GenBank/DDBJ whole genome shotgun (WGS) entry which is preliminary data.</text>
</comment>
<dbReference type="SUPFAM" id="SSF53822">
    <property type="entry name" value="Periplasmic binding protein-like I"/>
    <property type="match status" value="1"/>
</dbReference>
<dbReference type="AlphaFoldDB" id="A0A852VL92"/>
<dbReference type="Gene3D" id="3.40.50.2300">
    <property type="match status" value="2"/>
</dbReference>
<evidence type="ECO:0000256" key="3">
    <source>
        <dbReference type="ARBA" id="ARBA00023163"/>
    </source>
</evidence>
<dbReference type="Pfam" id="PF00356">
    <property type="entry name" value="LacI"/>
    <property type="match status" value="1"/>
</dbReference>
<dbReference type="GO" id="GO:0000976">
    <property type="term" value="F:transcription cis-regulatory region binding"/>
    <property type="evidence" value="ECO:0007669"/>
    <property type="project" value="TreeGrafter"/>
</dbReference>
<keyword evidence="2" id="KW-0238">DNA-binding</keyword>
<dbReference type="InterPro" id="IPR010982">
    <property type="entry name" value="Lambda_DNA-bd_dom_sf"/>
</dbReference>
<sequence length="339" mass="37689">MAVRMKDVAQSLGVSIVTVSKALKNHPDIAKATRERVMAKIKEVNYRPNLMARSLVTGRSSLVGLIVPDLIHPFFSEIAKSLSSALRKKDFFLLVASSESDAVLEDAEIEHMLAHRLDALVVATTQSTSEKLRKVSENGPPLILLDRDFLDFRSNFLGSNDYKVGELATEHLIAIGRKKIAHIRGPENRVGKSRFEGYQHTLERHGVAIDPRYVIAPLGSVDVDGRRRGETAMKHLLSLKMRPDAVFCFNDMIASGAMMAALDAGLKIPRDLAVIGCGNYHYDELLRVPLSTIDQRIEPLGLRTAKMIFRLVEAEGPIRPQRVILEPELVVRESSRVVK</sequence>
<dbReference type="InterPro" id="IPR000843">
    <property type="entry name" value="HTH_LacI"/>
</dbReference>
<gene>
    <name evidence="5" type="ORF">HDF08_002269</name>
</gene>
<evidence type="ECO:0000256" key="2">
    <source>
        <dbReference type="ARBA" id="ARBA00023125"/>
    </source>
</evidence>
<evidence type="ECO:0000256" key="1">
    <source>
        <dbReference type="ARBA" id="ARBA00023015"/>
    </source>
</evidence>
<evidence type="ECO:0000313" key="6">
    <source>
        <dbReference type="Proteomes" id="UP000564385"/>
    </source>
</evidence>
<organism evidence="5 6">
    <name type="scientific">Tunturiibacter lichenicola</name>
    <dbReference type="NCBI Taxonomy" id="2051959"/>
    <lineage>
        <taxon>Bacteria</taxon>
        <taxon>Pseudomonadati</taxon>
        <taxon>Acidobacteriota</taxon>
        <taxon>Terriglobia</taxon>
        <taxon>Terriglobales</taxon>
        <taxon>Acidobacteriaceae</taxon>
        <taxon>Tunturiibacter</taxon>
    </lineage>
</organism>
<feature type="domain" description="HTH lacI-type" evidence="4">
    <location>
        <begin position="3"/>
        <end position="57"/>
    </location>
</feature>
<dbReference type="Proteomes" id="UP000564385">
    <property type="component" value="Unassembled WGS sequence"/>
</dbReference>
<reference evidence="5 6" key="1">
    <citation type="submission" date="2020-07" db="EMBL/GenBank/DDBJ databases">
        <title>Genomic Encyclopedia of Type Strains, Phase IV (KMG-V): Genome sequencing to study the core and pangenomes of soil and plant-associated prokaryotes.</title>
        <authorList>
            <person name="Whitman W."/>
        </authorList>
    </citation>
    <scope>NUCLEOTIDE SEQUENCE [LARGE SCALE GENOMIC DNA]</scope>
    <source>
        <strain evidence="5 6">M8UP22</strain>
    </source>
</reference>
<evidence type="ECO:0000313" key="5">
    <source>
        <dbReference type="EMBL" id="NYF90202.1"/>
    </source>
</evidence>
<dbReference type="InterPro" id="IPR028082">
    <property type="entry name" value="Peripla_BP_I"/>
</dbReference>
<dbReference type="SUPFAM" id="SSF47413">
    <property type="entry name" value="lambda repressor-like DNA-binding domains"/>
    <property type="match status" value="1"/>
</dbReference>
<protein>
    <submittedName>
        <fullName evidence="5">LacI family transcriptional regulator</fullName>
    </submittedName>
</protein>
<evidence type="ECO:0000259" key="4">
    <source>
        <dbReference type="PROSITE" id="PS50932"/>
    </source>
</evidence>
<dbReference type="Gene3D" id="1.10.260.40">
    <property type="entry name" value="lambda repressor-like DNA-binding domains"/>
    <property type="match status" value="1"/>
</dbReference>
<keyword evidence="1" id="KW-0805">Transcription regulation</keyword>
<dbReference type="InterPro" id="IPR001761">
    <property type="entry name" value="Peripla_BP/Lac1_sug-bd_dom"/>
</dbReference>
<accession>A0A852VL92</accession>
<dbReference type="PANTHER" id="PTHR30146">
    <property type="entry name" value="LACI-RELATED TRANSCRIPTIONAL REPRESSOR"/>
    <property type="match status" value="1"/>
</dbReference>
<name>A0A852VL92_9BACT</name>
<dbReference type="PROSITE" id="PS50932">
    <property type="entry name" value="HTH_LACI_2"/>
    <property type="match status" value="1"/>
</dbReference>
<dbReference type="CDD" id="cd06267">
    <property type="entry name" value="PBP1_LacI_sugar_binding-like"/>
    <property type="match status" value="1"/>
</dbReference>
<dbReference type="GO" id="GO:0003700">
    <property type="term" value="F:DNA-binding transcription factor activity"/>
    <property type="evidence" value="ECO:0007669"/>
    <property type="project" value="TreeGrafter"/>
</dbReference>
<dbReference type="Pfam" id="PF00532">
    <property type="entry name" value="Peripla_BP_1"/>
    <property type="match status" value="1"/>
</dbReference>
<dbReference type="CDD" id="cd01392">
    <property type="entry name" value="HTH_LacI"/>
    <property type="match status" value="1"/>
</dbReference>
<dbReference type="SMART" id="SM00354">
    <property type="entry name" value="HTH_LACI"/>
    <property type="match status" value="1"/>
</dbReference>
<keyword evidence="3" id="KW-0804">Transcription</keyword>
<dbReference type="EMBL" id="JACCCU010000001">
    <property type="protein sequence ID" value="NYF90202.1"/>
    <property type="molecule type" value="Genomic_DNA"/>
</dbReference>
<dbReference type="PANTHER" id="PTHR30146:SF109">
    <property type="entry name" value="HTH-TYPE TRANSCRIPTIONAL REGULATOR GALS"/>
    <property type="match status" value="1"/>
</dbReference>